<organism evidence="1 2">
    <name type="scientific">Monodon monoceros</name>
    <name type="common">Narwhal</name>
    <name type="synonym">Ceratodon monodon</name>
    <dbReference type="NCBI Taxonomy" id="40151"/>
    <lineage>
        <taxon>Eukaryota</taxon>
        <taxon>Metazoa</taxon>
        <taxon>Chordata</taxon>
        <taxon>Craniata</taxon>
        <taxon>Vertebrata</taxon>
        <taxon>Euteleostomi</taxon>
        <taxon>Mammalia</taxon>
        <taxon>Eutheria</taxon>
        <taxon>Laurasiatheria</taxon>
        <taxon>Artiodactyla</taxon>
        <taxon>Whippomorpha</taxon>
        <taxon>Cetacea</taxon>
        <taxon>Odontoceti</taxon>
        <taxon>Monodontidae</taxon>
        <taxon>Monodon</taxon>
    </lineage>
</organism>
<comment type="caution">
    <text evidence="1">The sequence shown here is derived from an EMBL/GenBank/DDBJ whole genome shotgun (WGS) entry which is preliminary data.</text>
</comment>
<name>A0A4U1FR64_MONMO</name>
<reference evidence="2" key="1">
    <citation type="journal article" date="2019" name="IScience">
        <title>Narwhal Genome Reveals Long-Term Low Genetic Diversity despite Current Large Abundance Size.</title>
        <authorList>
            <person name="Westbury M.V."/>
            <person name="Petersen B."/>
            <person name="Garde E."/>
            <person name="Heide-Jorgensen M.P."/>
            <person name="Lorenzen E.D."/>
        </authorList>
    </citation>
    <scope>NUCLEOTIDE SEQUENCE [LARGE SCALE GENOMIC DNA]</scope>
</reference>
<dbReference type="AlphaFoldDB" id="A0A4U1FR64"/>
<sequence>MRISEEGRLVVNFKTEAQFHGLFVLSHPAAFTSSMIMSVDHPGLMFSLRLIRSEPTYNQPVQQWSFVSDFAEYRLPVHCNPREPITFDLDIRFQ</sequence>
<dbReference type="Proteomes" id="UP000308365">
    <property type="component" value="Unassembled WGS sequence"/>
</dbReference>
<proteinExistence type="predicted"/>
<accession>A0A4U1FR64</accession>
<feature type="non-terminal residue" evidence="1">
    <location>
        <position position="94"/>
    </location>
</feature>
<dbReference type="EMBL" id="RWIC01000027">
    <property type="protein sequence ID" value="TKC52464.1"/>
    <property type="molecule type" value="Genomic_DNA"/>
</dbReference>
<gene>
    <name evidence="1" type="ORF">EI555_012612</name>
</gene>
<protein>
    <submittedName>
        <fullName evidence="1">Uncharacterized protein</fullName>
    </submittedName>
</protein>
<evidence type="ECO:0000313" key="1">
    <source>
        <dbReference type="EMBL" id="TKC52464.1"/>
    </source>
</evidence>
<evidence type="ECO:0000313" key="2">
    <source>
        <dbReference type="Proteomes" id="UP000308365"/>
    </source>
</evidence>